<dbReference type="PANTHER" id="PTHR33515">
    <property type="entry name" value="RIBOSOME-BINDING FACTOR A, CHLOROPLASTIC-RELATED"/>
    <property type="match status" value="1"/>
</dbReference>
<dbReference type="InterPro" id="IPR015946">
    <property type="entry name" value="KH_dom-like_a/b"/>
</dbReference>
<evidence type="ECO:0000256" key="1">
    <source>
        <dbReference type="ARBA" id="ARBA00022517"/>
    </source>
</evidence>
<evidence type="ECO:0000256" key="3">
    <source>
        <dbReference type="SAM" id="MobiDB-lite"/>
    </source>
</evidence>
<dbReference type="RefSeq" id="WP_108620032.1">
    <property type="nucleotide sequence ID" value="NZ_CP028901.1"/>
</dbReference>
<dbReference type="HAMAP" id="MF_00003">
    <property type="entry name" value="RbfA"/>
    <property type="match status" value="1"/>
</dbReference>
<dbReference type="InterPro" id="IPR000238">
    <property type="entry name" value="RbfA"/>
</dbReference>
<dbReference type="AlphaFoldDB" id="A0A2R4XFP8"/>
<sequence>MGRHKQKKLPAGRNVRLADQIQKDLAHLIQREIDPGQAGLITLSGVELSADYAHAKVYFTVIGGEAENAEALLNEKAGWLHSQLFKLLHIHTVPTLRFFHDPQLERGLEMSRLIDQANATSTQDPAVPDDPDVKAEN</sequence>
<dbReference type="EMBL" id="CP028901">
    <property type="protein sequence ID" value="AWB32591.1"/>
    <property type="molecule type" value="Genomic_DNA"/>
</dbReference>
<proteinExistence type="inferred from homology"/>
<accession>A0A2R4XFP8</accession>
<comment type="similarity">
    <text evidence="2">Belongs to the RbfA family.</text>
</comment>
<protein>
    <recommendedName>
        <fullName evidence="2">Ribosome-binding factor A</fullName>
    </recommendedName>
</protein>
<evidence type="ECO:0000313" key="4">
    <source>
        <dbReference type="EMBL" id="AWB32591.1"/>
    </source>
</evidence>
<dbReference type="NCBIfam" id="TIGR00082">
    <property type="entry name" value="rbfA"/>
    <property type="match status" value="1"/>
</dbReference>
<dbReference type="PANTHER" id="PTHR33515:SF1">
    <property type="entry name" value="RIBOSOME-BINDING FACTOR A, CHLOROPLASTIC-RELATED"/>
    <property type="match status" value="1"/>
</dbReference>
<comment type="function">
    <text evidence="2">One of several proteins that assist in the late maturation steps of the functional core of the 30S ribosomal subunit. Associates with free 30S ribosomal subunits (but not with 30S subunits that are part of 70S ribosomes or polysomes). Required for efficient processing of 16S rRNA. May interact with the 5'-terminal helix region of 16S rRNA.</text>
</comment>
<name>A0A2R4XFP8_9BURK</name>
<dbReference type="GO" id="GO:0043024">
    <property type="term" value="F:ribosomal small subunit binding"/>
    <property type="evidence" value="ECO:0007669"/>
    <property type="project" value="TreeGrafter"/>
</dbReference>
<organism evidence="4 5">
    <name type="scientific">Orrella marina</name>
    <dbReference type="NCBI Taxonomy" id="2163011"/>
    <lineage>
        <taxon>Bacteria</taxon>
        <taxon>Pseudomonadati</taxon>
        <taxon>Pseudomonadota</taxon>
        <taxon>Betaproteobacteria</taxon>
        <taxon>Burkholderiales</taxon>
        <taxon>Alcaligenaceae</taxon>
        <taxon>Orrella</taxon>
    </lineage>
</organism>
<dbReference type="SUPFAM" id="SSF89919">
    <property type="entry name" value="Ribosome-binding factor A, RbfA"/>
    <property type="match status" value="1"/>
</dbReference>
<gene>
    <name evidence="2" type="primary">rbfA</name>
    <name evidence="4" type="ORF">DBV39_01400</name>
</gene>
<feature type="region of interest" description="Disordered" evidence="3">
    <location>
        <begin position="118"/>
        <end position="137"/>
    </location>
</feature>
<dbReference type="Pfam" id="PF02033">
    <property type="entry name" value="RBFA"/>
    <property type="match status" value="1"/>
</dbReference>
<comment type="subcellular location">
    <subcellularLocation>
        <location evidence="2">Cytoplasm</location>
    </subcellularLocation>
</comment>
<dbReference type="Proteomes" id="UP000244571">
    <property type="component" value="Chromosome"/>
</dbReference>
<dbReference type="KEGG" id="boz:DBV39_01400"/>
<dbReference type="GO" id="GO:0005829">
    <property type="term" value="C:cytosol"/>
    <property type="evidence" value="ECO:0007669"/>
    <property type="project" value="TreeGrafter"/>
</dbReference>
<dbReference type="Gene3D" id="3.30.300.20">
    <property type="match status" value="1"/>
</dbReference>
<reference evidence="4 5" key="1">
    <citation type="submission" date="2018-04" db="EMBL/GenBank/DDBJ databases">
        <title>Bordetella sp. HZ20 isolated from seawater.</title>
        <authorList>
            <person name="Sun C."/>
        </authorList>
    </citation>
    <scope>NUCLEOTIDE SEQUENCE [LARGE SCALE GENOMIC DNA]</scope>
    <source>
        <strain evidence="4 5">HZ20</strain>
    </source>
</reference>
<evidence type="ECO:0000256" key="2">
    <source>
        <dbReference type="HAMAP-Rule" id="MF_00003"/>
    </source>
</evidence>
<keyword evidence="2" id="KW-0963">Cytoplasm</keyword>
<comment type="subunit">
    <text evidence="2">Monomer. Binds 30S ribosomal subunits, but not 50S ribosomal subunits or 70S ribosomes.</text>
</comment>
<dbReference type="GO" id="GO:0030490">
    <property type="term" value="P:maturation of SSU-rRNA"/>
    <property type="evidence" value="ECO:0007669"/>
    <property type="project" value="UniProtKB-UniRule"/>
</dbReference>
<dbReference type="OrthoDB" id="307788at2"/>
<evidence type="ECO:0000313" key="5">
    <source>
        <dbReference type="Proteomes" id="UP000244571"/>
    </source>
</evidence>
<keyword evidence="5" id="KW-1185">Reference proteome</keyword>
<keyword evidence="1 2" id="KW-0690">Ribosome biogenesis</keyword>
<dbReference type="InterPro" id="IPR023799">
    <property type="entry name" value="RbfA_dom_sf"/>
</dbReference>